<evidence type="ECO:0000313" key="2">
    <source>
        <dbReference type="Proteomes" id="UP000824633"/>
    </source>
</evidence>
<keyword evidence="2" id="KW-1185">Reference proteome</keyword>
<proteinExistence type="predicted"/>
<gene>
    <name evidence="1" type="ORF">psyc5s11_07470</name>
</gene>
<accession>A0ABN6IR52</accession>
<organism evidence="1 2">
    <name type="scientific">Clostridium gelidum</name>
    <dbReference type="NCBI Taxonomy" id="704125"/>
    <lineage>
        <taxon>Bacteria</taxon>
        <taxon>Bacillati</taxon>
        <taxon>Bacillota</taxon>
        <taxon>Clostridia</taxon>
        <taxon>Eubacteriales</taxon>
        <taxon>Clostridiaceae</taxon>
        <taxon>Clostridium</taxon>
    </lineage>
</organism>
<name>A0ABN6IR52_9CLOT</name>
<dbReference type="Proteomes" id="UP000824633">
    <property type="component" value="Chromosome"/>
</dbReference>
<protein>
    <submittedName>
        <fullName evidence="1">Uncharacterized protein</fullName>
    </submittedName>
</protein>
<sequence length="50" mass="6119">MFINWKVRMNKAHALVIFLIVPKGGFKYKFTYKYLIYIKNFNVKYDKIVL</sequence>
<reference evidence="2" key="1">
    <citation type="submission" date="2021-07" db="EMBL/GenBank/DDBJ databases">
        <title>Complete genome sequencing of a Clostridium isolate.</title>
        <authorList>
            <person name="Ueki A."/>
            <person name="Tonouchi A."/>
        </authorList>
    </citation>
    <scope>NUCLEOTIDE SEQUENCE [LARGE SCALE GENOMIC DNA]</scope>
    <source>
        <strain evidence="2">C5S11</strain>
    </source>
</reference>
<evidence type="ECO:0000313" key="1">
    <source>
        <dbReference type="EMBL" id="BCZ44680.1"/>
    </source>
</evidence>
<dbReference type="EMBL" id="AP024849">
    <property type="protein sequence ID" value="BCZ44680.1"/>
    <property type="molecule type" value="Genomic_DNA"/>
</dbReference>